<evidence type="ECO:0000313" key="1">
    <source>
        <dbReference type="EMBL" id="MCI53223.1"/>
    </source>
</evidence>
<feature type="non-terminal residue" evidence="1">
    <location>
        <position position="1"/>
    </location>
</feature>
<accession>A0A392SWM8</accession>
<dbReference type="Proteomes" id="UP000265520">
    <property type="component" value="Unassembled WGS sequence"/>
</dbReference>
<comment type="caution">
    <text evidence="1">The sequence shown here is derived from an EMBL/GenBank/DDBJ whole genome shotgun (WGS) entry which is preliminary data.</text>
</comment>
<sequence length="46" mass="5024">GGSRQREREGSSEREKYTAVTVSVCGGYGGKLLSRSSLYSVSIMFF</sequence>
<evidence type="ECO:0000313" key="2">
    <source>
        <dbReference type="Proteomes" id="UP000265520"/>
    </source>
</evidence>
<keyword evidence="2" id="KW-1185">Reference proteome</keyword>
<protein>
    <submittedName>
        <fullName evidence="1">Uncharacterized protein</fullName>
    </submittedName>
</protein>
<reference evidence="1 2" key="1">
    <citation type="journal article" date="2018" name="Front. Plant Sci.">
        <title>Red Clover (Trifolium pratense) and Zigzag Clover (T. medium) - A Picture of Genomic Similarities and Differences.</title>
        <authorList>
            <person name="Dluhosova J."/>
            <person name="Istvanek J."/>
            <person name="Nedelnik J."/>
            <person name="Repkova J."/>
        </authorList>
    </citation>
    <scope>NUCLEOTIDE SEQUENCE [LARGE SCALE GENOMIC DNA]</scope>
    <source>
        <strain evidence="2">cv. 10/8</strain>
        <tissue evidence="1">Leaf</tissue>
    </source>
</reference>
<proteinExistence type="predicted"/>
<name>A0A392SWM8_9FABA</name>
<dbReference type="AlphaFoldDB" id="A0A392SWM8"/>
<dbReference type="EMBL" id="LXQA010459902">
    <property type="protein sequence ID" value="MCI53223.1"/>
    <property type="molecule type" value="Genomic_DNA"/>
</dbReference>
<organism evidence="1 2">
    <name type="scientific">Trifolium medium</name>
    <dbReference type="NCBI Taxonomy" id="97028"/>
    <lineage>
        <taxon>Eukaryota</taxon>
        <taxon>Viridiplantae</taxon>
        <taxon>Streptophyta</taxon>
        <taxon>Embryophyta</taxon>
        <taxon>Tracheophyta</taxon>
        <taxon>Spermatophyta</taxon>
        <taxon>Magnoliopsida</taxon>
        <taxon>eudicotyledons</taxon>
        <taxon>Gunneridae</taxon>
        <taxon>Pentapetalae</taxon>
        <taxon>rosids</taxon>
        <taxon>fabids</taxon>
        <taxon>Fabales</taxon>
        <taxon>Fabaceae</taxon>
        <taxon>Papilionoideae</taxon>
        <taxon>50 kb inversion clade</taxon>
        <taxon>NPAAA clade</taxon>
        <taxon>Hologalegina</taxon>
        <taxon>IRL clade</taxon>
        <taxon>Trifolieae</taxon>
        <taxon>Trifolium</taxon>
    </lineage>
</organism>